<evidence type="ECO:0000256" key="3">
    <source>
        <dbReference type="ARBA" id="ARBA00022475"/>
    </source>
</evidence>
<feature type="transmembrane region" description="Helical" evidence="7">
    <location>
        <begin position="112"/>
        <end position="129"/>
    </location>
</feature>
<keyword evidence="2" id="KW-0813">Transport</keyword>
<dbReference type="AlphaFoldDB" id="C2ENP9"/>
<evidence type="ECO:0000256" key="6">
    <source>
        <dbReference type="ARBA" id="ARBA00023136"/>
    </source>
</evidence>
<dbReference type="PANTHER" id="PTHR42770:SF15">
    <property type="entry name" value="GLUTAMATE_GAMMA-AMINOBUTYRATE ANTIPORTER-RELATED"/>
    <property type="match status" value="1"/>
</dbReference>
<dbReference type="GO" id="GO:0005886">
    <property type="term" value="C:plasma membrane"/>
    <property type="evidence" value="ECO:0007669"/>
    <property type="project" value="UniProtKB-SubCell"/>
</dbReference>
<keyword evidence="5 7" id="KW-1133">Transmembrane helix</keyword>
<keyword evidence="9" id="KW-1185">Reference proteome</keyword>
<dbReference type="RefSeq" id="WP_007125792.1">
    <property type="nucleotide sequence ID" value="NZ_AZFO01000034.1"/>
</dbReference>
<dbReference type="PATRIC" id="fig|525365.8.peg.1323"/>
<dbReference type="InterPro" id="IPR050367">
    <property type="entry name" value="APC_superfamily"/>
</dbReference>
<feature type="transmembrane region" description="Helical" evidence="7">
    <location>
        <begin position="49"/>
        <end position="69"/>
    </location>
</feature>
<dbReference type="PANTHER" id="PTHR42770">
    <property type="entry name" value="AMINO ACID TRANSPORTER-RELATED"/>
    <property type="match status" value="1"/>
</dbReference>
<feature type="transmembrane region" description="Helical" evidence="7">
    <location>
        <begin position="420"/>
        <end position="439"/>
    </location>
</feature>
<evidence type="ECO:0000256" key="4">
    <source>
        <dbReference type="ARBA" id="ARBA00022692"/>
    </source>
</evidence>
<dbReference type="Gene3D" id="1.20.1740.10">
    <property type="entry name" value="Amino acid/polyamine transporter I"/>
    <property type="match status" value="1"/>
</dbReference>
<keyword evidence="4 7" id="KW-0812">Transmembrane</keyword>
<gene>
    <name evidence="8" type="ORF">HMPREF0548_1295</name>
</gene>
<evidence type="ECO:0000256" key="2">
    <source>
        <dbReference type="ARBA" id="ARBA00022448"/>
    </source>
</evidence>
<comment type="subcellular location">
    <subcellularLocation>
        <location evidence="1">Cell membrane</location>
        <topology evidence="1">Multi-pass membrane protein</topology>
    </subcellularLocation>
</comment>
<dbReference type="HOGENOM" id="CLU_020854_4_0_9"/>
<feature type="transmembrane region" description="Helical" evidence="7">
    <location>
        <begin position="208"/>
        <end position="231"/>
    </location>
</feature>
<dbReference type="InterPro" id="IPR002293">
    <property type="entry name" value="AA/rel_permease1"/>
</dbReference>
<feature type="transmembrane region" description="Helical" evidence="7">
    <location>
        <begin position="294"/>
        <end position="316"/>
    </location>
</feature>
<accession>C2ENP9</accession>
<evidence type="ECO:0000313" key="9">
    <source>
        <dbReference type="Proteomes" id="UP000005583"/>
    </source>
</evidence>
<dbReference type="STRING" id="525365.HMPREF0548_1295"/>
<keyword evidence="6 7" id="KW-0472">Membrane</keyword>
<feature type="transmembrane region" description="Helical" evidence="7">
    <location>
        <begin position="343"/>
        <end position="364"/>
    </location>
</feature>
<evidence type="ECO:0000256" key="1">
    <source>
        <dbReference type="ARBA" id="ARBA00004651"/>
    </source>
</evidence>
<feature type="transmembrane region" description="Helical" evidence="7">
    <location>
        <begin position="376"/>
        <end position="399"/>
    </location>
</feature>
<keyword evidence="3" id="KW-1003">Cell membrane</keyword>
<feature type="transmembrane region" description="Helical" evidence="7">
    <location>
        <begin position="166"/>
        <end position="188"/>
    </location>
</feature>
<dbReference type="OrthoDB" id="9791588at2"/>
<dbReference type="Pfam" id="PF13520">
    <property type="entry name" value="AA_permease_2"/>
    <property type="match status" value="1"/>
</dbReference>
<dbReference type="GO" id="GO:0022857">
    <property type="term" value="F:transmembrane transporter activity"/>
    <property type="evidence" value="ECO:0007669"/>
    <property type="project" value="InterPro"/>
</dbReference>
<sequence length="483" mass="53648">MNNEKKEDWALEQDLKYNRLTAFKLFAMTSSMVISVDELAPFGKTGATALFYLLIAGIAWFIPITQIAGEMASIDGWEKGGIFTWVKGSLGDKTGWTAMFYQWIHITVGMDTMMYVIIGALSIAFGTPWFNTTPIVRFILMMIILWGATAIQVIGIRKIGRIAEWLFILGIALPVILLIISFFVYVMQGHPLHMTINWNTIIPHKLDGATLVAFVPFMLAFCGGEASAPHVKNLDHPHSYSKVMLALAITAICFDLLGSMAIGMTVPKDQIQNSTGFVYTYGKLLTYIGLPGDLLQKIVGVMLACGIIGELGNWIAGPNQGMYEAAKEGYMPKFFAKTTKHGVPIRIMILQSGIVTISALLITFTSGADADFAFNVSLAATTAQYLMVYMIMLIAYIVLKRKHEDYHRMYYMSKNANRSIAIAVVALIITVVAFFVTFVPAEGTPKNLAHIYVWTLIGMCAIVSVLPLIIYRWHEKWQNQSIE</sequence>
<dbReference type="PIRSF" id="PIRSF006060">
    <property type="entry name" value="AA_transporter"/>
    <property type="match status" value="1"/>
</dbReference>
<evidence type="ECO:0000256" key="7">
    <source>
        <dbReference type="SAM" id="Phobius"/>
    </source>
</evidence>
<feature type="transmembrane region" description="Helical" evidence="7">
    <location>
        <begin position="451"/>
        <end position="471"/>
    </location>
</feature>
<dbReference type="Proteomes" id="UP000005583">
    <property type="component" value="Unassembled WGS sequence"/>
</dbReference>
<proteinExistence type="predicted"/>
<comment type="caution">
    <text evidence="8">The sequence shown here is derived from an EMBL/GenBank/DDBJ whole genome shotgun (WGS) entry which is preliminary data.</text>
</comment>
<dbReference type="EMBL" id="ACGU01000058">
    <property type="protein sequence ID" value="EEJ71838.1"/>
    <property type="molecule type" value="Genomic_DNA"/>
</dbReference>
<evidence type="ECO:0000256" key="5">
    <source>
        <dbReference type="ARBA" id="ARBA00022989"/>
    </source>
</evidence>
<protein>
    <submittedName>
        <fullName evidence="8">Amino acid permease</fullName>
    </submittedName>
</protein>
<dbReference type="eggNOG" id="COG0531">
    <property type="taxonomic scope" value="Bacteria"/>
</dbReference>
<feature type="transmembrane region" description="Helical" evidence="7">
    <location>
        <begin position="243"/>
        <end position="266"/>
    </location>
</feature>
<organism evidence="8 9">
    <name type="scientific">Lactobacillus ultunensis DSM 16047</name>
    <dbReference type="NCBI Taxonomy" id="525365"/>
    <lineage>
        <taxon>Bacteria</taxon>
        <taxon>Bacillati</taxon>
        <taxon>Bacillota</taxon>
        <taxon>Bacilli</taxon>
        <taxon>Lactobacillales</taxon>
        <taxon>Lactobacillaceae</taxon>
        <taxon>Lactobacillus</taxon>
    </lineage>
</organism>
<name>C2ENP9_9LACO</name>
<feature type="transmembrane region" description="Helical" evidence="7">
    <location>
        <begin position="135"/>
        <end position="154"/>
    </location>
</feature>
<feature type="transmembrane region" description="Helical" evidence="7">
    <location>
        <begin position="21"/>
        <end position="43"/>
    </location>
</feature>
<reference evidence="8 9" key="1">
    <citation type="submission" date="2009-01" db="EMBL/GenBank/DDBJ databases">
        <authorList>
            <person name="Qin X."/>
            <person name="Bachman B."/>
            <person name="Battles P."/>
            <person name="Bell A."/>
            <person name="Bess C."/>
            <person name="Bickham C."/>
            <person name="Chaboub L."/>
            <person name="Chen D."/>
            <person name="Coyle M."/>
            <person name="Deiros D.R."/>
            <person name="Dinh H."/>
            <person name="Forbes L."/>
            <person name="Fowler G."/>
            <person name="Francisco L."/>
            <person name="Fu Q."/>
            <person name="Gubbala S."/>
            <person name="Hale W."/>
            <person name="Han Y."/>
            <person name="Hemphill L."/>
            <person name="Highlander S.K."/>
            <person name="Hirani K."/>
            <person name="Hogues M."/>
            <person name="Jackson L."/>
            <person name="Jakkamsetti A."/>
            <person name="Javaid M."/>
            <person name="Jiang H."/>
            <person name="Korchina V."/>
            <person name="Kovar C."/>
            <person name="Lara F."/>
            <person name="Lee S."/>
            <person name="Mata R."/>
            <person name="Mathew T."/>
            <person name="Moen C."/>
            <person name="Morales K."/>
            <person name="Munidasa M."/>
            <person name="Nazareth L."/>
            <person name="Ngo R."/>
            <person name="Nguyen L."/>
            <person name="Okwuonu G."/>
            <person name="Ongeri F."/>
            <person name="Patil S."/>
            <person name="Petrosino J."/>
            <person name="Pham C."/>
            <person name="Pham P."/>
            <person name="Pu L.-L."/>
            <person name="Puazo M."/>
            <person name="Raj R."/>
            <person name="Reid J."/>
            <person name="Rouhana J."/>
            <person name="Saada N."/>
            <person name="Shang Y."/>
            <person name="Simmons D."/>
            <person name="Thornton R."/>
            <person name="Warren J."/>
            <person name="Weissenberger G."/>
            <person name="Zhang J."/>
            <person name="Zhang L."/>
            <person name="Zhou C."/>
            <person name="Zhu D."/>
            <person name="Muzny D."/>
            <person name="Worley K."/>
            <person name="Gibbs R."/>
        </authorList>
    </citation>
    <scope>NUCLEOTIDE SEQUENCE [LARGE SCALE GENOMIC DNA]</scope>
    <source>
        <strain evidence="8 9">DSM 16047</strain>
    </source>
</reference>
<evidence type="ECO:0000313" key="8">
    <source>
        <dbReference type="EMBL" id="EEJ71838.1"/>
    </source>
</evidence>